<feature type="transmembrane region" description="Helical" evidence="1">
    <location>
        <begin position="65"/>
        <end position="86"/>
    </location>
</feature>
<reference evidence="2 3" key="1">
    <citation type="journal article" date="2019" name="Int. J. Syst. Evol. Microbiol.">
        <title>The Global Catalogue of Microorganisms (GCM) 10K type strain sequencing project: providing services to taxonomists for standard genome sequencing and annotation.</title>
        <authorList>
            <consortium name="The Broad Institute Genomics Platform"/>
            <consortium name="The Broad Institute Genome Sequencing Center for Infectious Disease"/>
            <person name="Wu L."/>
            <person name="Ma J."/>
        </authorList>
    </citation>
    <scope>NUCLEOTIDE SEQUENCE [LARGE SCALE GENOMIC DNA]</scope>
    <source>
        <strain evidence="2 3">JCM 30072</strain>
    </source>
</reference>
<keyword evidence="1" id="KW-0472">Membrane</keyword>
<dbReference type="InterPro" id="IPR040493">
    <property type="entry name" value="DUF5518"/>
</dbReference>
<comment type="caution">
    <text evidence="2">The sequence shown here is derived from an EMBL/GenBank/DDBJ whole genome shotgun (WGS) entry which is preliminary data.</text>
</comment>
<feature type="transmembrane region" description="Helical" evidence="1">
    <location>
        <begin position="12"/>
        <end position="29"/>
    </location>
</feature>
<dbReference type="RefSeq" id="WP_267161038.1">
    <property type="nucleotide sequence ID" value="NZ_CP112972.1"/>
</dbReference>
<accession>A0ABD5W2Z9</accession>
<dbReference type="Proteomes" id="UP001596445">
    <property type="component" value="Unassembled WGS sequence"/>
</dbReference>
<dbReference type="GeneID" id="76630328"/>
<organism evidence="2 3">
    <name type="scientific">Halovenus salina</name>
    <dbReference type="NCBI Taxonomy" id="1510225"/>
    <lineage>
        <taxon>Archaea</taxon>
        <taxon>Methanobacteriati</taxon>
        <taxon>Methanobacteriota</taxon>
        <taxon>Stenosarchaea group</taxon>
        <taxon>Halobacteria</taxon>
        <taxon>Halobacteriales</taxon>
        <taxon>Haloarculaceae</taxon>
        <taxon>Halovenus</taxon>
    </lineage>
</organism>
<feature type="transmembrane region" description="Helical" evidence="1">
    <location>
        <begin position="98"/>
        <end position="122"/>
    </location>
</feature>
<keyword evidence="1" id="KW-0812">Transmembrane</keyword>
<evidence type="ECO:0000313" key="2">
    <source>
        <dbReference type="EMBL" id="MFC7058337.1"/>
    </source>
</evidence>
<evidence type="ECO:0000256" key="1">
    <source>
        <dbReference type="SAM" id="Phobius"/>
    </source>
</evidence>
<sequence>MPIALRPPPAAWQFALTGALVSVPVGIAIEQLPHSVATPAGSVMVLGAAIAGALAARFSTDPDAAGARAGVLGAGLSVISSLVRAITAPTDAQSSVGALLFAGVIVVCLAPLFGLACGRLGAWVDAAVTGRDRVG</sequence>
<proteinExistence type="predicted"/>
<dbReference type="AlphaFoldDB" id="A0ABD5W2Z9"/>
<dbReference type="Pfam" id="PF17647">
    <property type="entry name" value="DUF5518"/>
    <property type="match status" value="1"/>
</dbReference>
<dbReference type="EMBL" id="JBHSZI010000001">
    <property type="protein sequence ID" value="MFC7058337.1"/>
    <property type="molecule type" value="Genomic_DNA"/>
</dbReference>
<gene>
    <name evidence="2" type="ORF">ACFQQG_09310</name>
</gene>
<name>A0ABD5W2Z9_9EURY</name>
<keyword evidence="1" id="KW-1133">Transmembrane helix</keyword>
<keyword evidence="3" id="KW-1185">Reference proteome</keyword>
<feature type="transmembrane region" description="Helical" evidence="1">
    <location>
        <begin position="36"/>
        <end position="59"/>
    </location>
</feature>
<protein>
    <submittedName>
        <fullName evidence="2">DUF5518 domain-containing protein</fullName>
    </submittedName>
</protein>
<evidence type="ECO:0000313" key="3">
    <source>
        <dbReference type="Proteomes" id="UP001596445"/>
    </source>
</evidence>